<dbReference type="KEGG" id="mrr:Moror_728"/>
<accession>V2WSX7</accession>
<protein>
    <submittedName>
        <fullName evidence="2">C2h2 finger domain protein</fullName>
    </submittedName>
</protein>
<dbReference type="AlphaFoldDB" id="V2WSX7"/>
<dbReference type="Proteomes" id="UP000017559">
    <property type="component" value="Unassembled WGS sequence"/>
</dbReference>
<evidence type="ECO:0000313" key="3">
    <source>
        <dbReference type="Proteomes" id="UP000017559"/>
    </source>
</evidence>
<comment type="caution">
    <text evidence="2">The sequence shown here is derived from an EMBL/GenBank/DDBJ whole genome shotgun (WGS) entry which is preliminary data.</text>
</comment>
<dbReference type="OrthoDB" id="3108186at2759"/>
<reference evidence="2 3" key="1">
    <citation type="journal article" date="2014" name="BMC Genomics">
        <title>Genome and secretome analysis of the hemibiotrophic fungal pathogen, Moniliophthora roreri, which causes frosty pod rot disease of cacao: mechanisms of the biotrophic and necrotrophic phases.</title>
        <authorList>
            <person name="Meinhardt L.W."/>
            <person name="Costa G.G.L."/>
            <person name="Thomazella D.P.T."/>
            <person name="Teixeira P.J.P.L."/>
            <person name="Carazzolle M.F."/>
            <person name="Schuster S.C."/>
            <person name="Carlson J.E."/>
            <person name="Guiltinan M.J."/>
            <person name="Mieczkowski P."/>
            <person name="Farmer A."/>
            <person name="Ramaraj T."/>
            <person name="Crozier J."/>
            <person name="Davis R.E."/>
            <person name="Shao J."/>
            <person name="Melnick R.L."/>
            <person name="Pereira G.A.G."/>
            <person name="Bailey B.A."/>
        </authorList>
    </citation>
    <scope>NUCLEOTIDE SEQUENCE [LARGE SCALE GENOMIC DNA]</scope>
    <source>
        <strain evidence="2 3">MCA 2997</strain>
    </source>
</reference>
<feature type="compositionally biased region" description="Low complexity" evidence="1">
    <location>
        <begin position="246"/>
        <end position="260"/>
    </location>
</feature>
<name>V2WSX7_MONRO</name>
<keyword evidence="3" id="KW-1185">Reference proteome</keyword>
<sequence>MNPANASMTGNIALSAEKQSALDSLFKDLNIDPASFYPNKPDVLGQFPPRTNSVSSDVDFFGQFYDSNIKGPTYGAAHSHGMSVVSSTPTFSHNQQQLTTYLPHSSRTIPFGTVLSELTQPGLIHESPQTTRIDQHSSWGLTSTLSPLAENENTFQEEESSPGSFFCHYDPATSLYFDVPVPLTAESRSSSSASQAAHVNHCSTQGFTGQFPVSNENALHGNEIGSAGLTFYHYDPDTESFDDFPESLSAESSSNSPVLSTASSPSLGPIRTQRRTQRSSVNTPYTRTSQATSSSSRPTSVMVESSDTPGRTAICQWVTETSDICGECYNLYGLRRHIHERHVATNQPFLCRWKGCIHWRPGKSPIEPCSVKNHLLTHGERFFCTLCKMSSTRAYMVKHHVWNRHREHYALLYKNDDLEFGEDVEGSFGTSSLMT</sequence>
<feature type="region of interest" description="Disordered" evidence="1">
    <location>
        <begin position="242"/>
        <end position="307"/>
    </location>
</feature>
<dbReference type="HOGENOM" id="CLU_051531_0_0_1"/>
<evidence type="ECO:0000313" key="2">
    <source>
        <dbReference type="EMBL" id="ESK89968.1"/>
    </source>
</evidence>
<proteinExistence type="predicted"/>
<dbReference type="EMBL" id="AWSO01000495">
    <property type="protein sequence ID" value="ESK89968.1"/>
    <property type="molecule type" value="Genomic_DNA"/>
</dbReference>
<evidence type="ECO:0000256" key="1">
    <source>
        <dbReference type="SAM" id="MobiDB-lite"/>
    </source>
</evidence>
<feature type="compositionally biased region" description="Low complexity" evidence="1">
    <location>
        <begin position="286"/>
        <end position="306"/>
    </location>
</feature>
<gene>
    <name evidence="2" type="ORF">Moror_728</name>
</gene>
<organism evidence="2 3">
    <name type="scientific">Moniliophthora roreri (strain MCA 2997)</name>
    <name type="common">Cocoa frosty pod rot fungus</name>
    <name type="synonym">Crinipellis roreri</name>
    <dbReference type="NCBI Taxonomy" id="1381753"/>
    <lineage>
        <taxon>Eukaryota</taxon>
        <taxon>Fungi</taxon>
        <taxon>Dikarya</taxon>
        <taxon>Basidiomycota</taxon>
        <taxon>Agaricomycotina</taxon>
        <taxon>Agaricomycetes</taxon>
        <taxon>Agaricomycetidae</taxon>
        <taxon>Agaricales</taxon>
        <taxon>Marasmiineae</taxon>
        <taxon>Marasmiaceae</taxon>
        <taxon>Moniliophthora</taxon>
    </lineage>
</organism>